<dbReference type="PANTHER" id="PTHR43153">
    <property type="entry name" value="ELECTRON TRANSFER FLAVOPROTEIN ALPHA"/>
    <property type="match status" value="1"/>
</dbReference>
<feature type="domain" description="Electron transfer flavoprotein alpha/beta-subunit N-terminal" evidence="5">
    <location>
        <begin position="8"/>
        <end position="185"/>
    </location>
</feature>
<evidence type="ECO:0000256" key="2">
    <source>
        <dbReference type="ARBA" id="ARBA00011355"/>
    </source>
</evidence>
<dbReference type="GO" id="GO:0033539">
    <property type="term" value="P:fatty acid beta-oxidation using acyl-CoA dehydrogenase"/>
    <property type="evidence" value="ECO:0007669"/>
    <property type="project" value="TreeGrafter"/>
</dbReference>
<keyword evidence="7" id="KW-1185">Reference proteome</keyword>
<evidence type="ECO:0000256" key="3">
    <source>
        <dbReference type="ARBA" id="ARBA00025649"/>
    </source>
</evidence>
<dbReference type="Pfam" id="PF00766">
    <property type="entry name" value="ETF_alpha"/>
    <property type="match status" value="1"/>
</dbReference>
<dbReference type="EMBL" id="JAEUWV010000006">
    <property type="protein sequence ID" value="MCO6394527.1"/>
    <property type="molecule type" value="Genomic_DNA"/>
</dbReference>
<comment type="caution">
    <text evidence="6">The sequence shown here is derived from an EMBL/GenBank/DDBJ whole genome shotgun (WGS) entry which is preliminary data.</text>
</comment>
<evidence type="ECO:0000313" key="6">
    <source>
        <dbReference type="EMBL" id="MCO6394527.1"/>
    </source>
</evidence>
<dbReference type="SUPFAM" id="SSF52402">
    <property type="entry name" value="Adenine nucleotide alpha hydrolases-like"/>
    <property type="match status" value="1"/>
</dbReference>
<dbReference type="Proteomes" id="UP001205920">
    <property type="component" value="Unassembled WGS sequence"/>
</dbReference>
<dbReference type="PANTHER" id="PTHR43153:SF1">
    <property type="entry name" value="ELECTRON TRANSFER FLAVOPROTEIN SUBUNIT ALPHA, MITOCHONDRIAL"/>
    <property type="match status" value="1"/>
</dbReference>
<dbReference type="Pfam" id="PF01012">
    <property type="entry name" value="ETF"/>
    <property type="match status" value="1"/>
</dbReference>
<comment type="similarity">
    <text evidence="1">Belongs to the ETF alpha-subunit/FixB family.</text>
</comment>
<keyword evidence="4" id="KW-0285">Flavoprotein</keyword>
<dbReference type="Gene3D" id="3.40.50.1220">
    <property type="entry name" value="TPP-binding domain"/>
    <property type="match status" value="1"/>
</dbReference>
<evidence type="ECO:0000259" key="5">
    <source>
        <dbReference type="SMART" id="SM00893"/>
    </source>
</evidence>
<dbReference type="InterPro" id="IPR001308">
    <property type="entry name" value="ETF_a/FixB"/>
</dbReference>
<keyword evidence="4" id="KW-0274">FAD</keyword>
<dbReference type="GO" id="GO:0009055">
    <property type="term" value="F:electron transfer activity"/>
    <property type="evidence" value="ECO:0007669"/>
    <property type="project" value="InterPro"/>
</dbReference>
<feature type="binding site" evidence="4">
    <location>
        <begin position="234"/>
        <end position="235"/>
    </location>
    <ligand>
        <name>FAD</name>
        <dbReference type="ChEBI" id="CHEBI:57692"/>
    </ligand>
</feature>
<dbReference type="InterPro" id="IPR014731">
    <property type="entry name" value="ETF_asu_C"/>
</dbReference>
<name>A0AAW5HYH6_9CORY</name>
<organism evidence="6 7">
    <name type="scientific">Corynebacterium lipophilum</name>
    <dbReference type="NCBI Taxonomy" id="2804918"/>
    <lineage>
        <taxon>Bacteria</taxon>
        <taxon>Bacillati</taxon>
        <taxon>Actinomycetota</taxon>
        <taxon>Actinomycetes</taxon>
        <taxon>Mycobacteriales</taxon>
        <taxon>Corynebacteriaceae</taxon>
        <taxon>Corynebacterium</taxon>
    </lineage>
</organism>
<dbReference type="SUPFAM" id="SSF52467">
    <property type="entry name" value="DHS-like NAD/FAD-binding domain"/>
    <property type="match status" value="1"/>
</dbReference>
<dbReference type="InterPro" id="IPR014730">
    <property type="entry name" value="ETF_a/b_N"/>
</dbReference>
<accession>A0AAW5HYH6</accession>
<reference evidence="6 7" key="1">
    <citation type="submission" date="2021-01" db="EMBL/GenBank/DDBJ databases">
        <title>Identification and Characterization of Corynebacterium sp.</title>
        <authorList>
            <person name="Luo Q."/>
            <person name="Qu P."/>
            <person name="Chen Q."/>
        </authorList>
    </citation>
    <scope>NUCLEOTIDE SEQUENCE [LARGE SCALE GENOMIC DNA]</scope>
    <source>
        <strain evidence="6 7">MC-18</strain>
    </source>
</reference>
<dbReference type="PIRSF" id="PIRSF000089">
    <property type="entry name" value="Electra_flavoP_a"/>
    <property type="match status" value="1"/>
</dbReference>
<comment type="function">
    <text evidence="3">The electron transfer flavoprotein serves as a specific electron acceptor for other dehydrogenases. It transfers the electrons to the main respiratory chain via ETF-ubiquinone oxidoreductase (ETF dehydrogenase).</text>
</comment>
<dbReference type="AlphaFoldDB" id="A0AAW5HYH6"/>
<comment type="subunit">
    <text evidence="2">Heterodimer of an alpha and a beta subunit.</text>
</comment>
<feature type="binding site" evidence="4">
    <location>
        <begin position="248"/>
        <end position="252"/>
    </location>
    <ligand>
        <name>FAD</name>
        <dbReference type="ChEBI" id="CHEBI:57692"/>
    </ligand>
</feature>
<dbReference type="InterPro" id="IPR029035">
    <property type="entry name" value="DHS-like_NAD/FAD-binding_dom"/>
</dbReference>
<feature type="binding site" evidence="4">
    <location>
        <begin position="265"/>
        <end position="272"/>
    </location>
    <ligand>
        <name>FAD</name>
        <dbReference type="ChEBI" id="CHEBI:57692"/>
    </ligand>
</feature>
<proteinExistence type="inferred from homology"/>
<dbReference type="GO" id="GO:0050660">
    <property type="term" value="F:flavin adenine dinucleotide binding"/>
    <property type="evidence" value="ECO:0007669"/>
    <property type="project" value="InterPro"/>
</dbReference>
<dbReference type="InterPro" id="IPR014729">
    <property type="entry name" value="Rossmann-like_a/b/a_fold"/>
</dbReference>
<comment type="cofactor">
    <cofactor evidence="4">
        <name>FAD</name>
        <dbReference type="ChEBI" id="CHEBI:57692"/>
    </cofactor>
    <text evidence="4">Binds 1 FAD per dimer.</text>
</comment>
<dbReference type="RefSeq" id="WP_071573562.1">
    <property type="nucleotide sequence ID" value="NZ_JAEUWV010000006.1"/>
</dbReference>
<dbReference type="Gene3D" id="3.40.50.620">
    <property type="entry name" value="HUPs"/>
    <property type="match status" value="1"/>
</dbReference>
<feature type="binding site" evidence="4">
    <location>
        <position position="286"/>
    </location>
    <ligand>
        <name>FAD</name>
        <dbReference type="ChEBI" id="CHEBI:57692"/>
    </ligand>
</feature>
<evidence type="ECO:0000313" key="7">
    <source>
        <dbReference type="Proteomes" id="UP001205920"/>
    </source>
</evidence>
<gene>
    <name evidence="6" type="ORF">JMN37_05995</name>
</gene>
<protein>
    <submittedName>
        <fullName evidence="6">Electron transfer flavoprotein subunit alpha/FixB family protein</fullName>
    </submittedName>
</protein>
<sequence length="326" mass="33477">MATSPRTVLVVLDATHDDQLDSTAVELIGAAAPLGTPVVLTTNPAHTEALGELGAAVVLTTNVDAQQQAVPLVDAAEAAFNAIDPAAVILAHSVRGRDVASRLAVRKGKALLTDAIDVRRDDQGIVTDHENYGGAYTATAAATHSAPIITVRIGAIDRRADATAPEVHELDVTASGTRAATVTSVTPVVRTSTRPELLTADRVVAGGVALGDADMFEQLVGGLADELGAAVGATRSAADEDQISHDAQIGQTGIVVSPKLYIGIGISGAVQHLVGMQTADTIIAINNDEDAPLFDIADFGIIGDLFDVVPELIEQIAARRGTEASE</sequence>
<dbReference type="SMART" id="SM00893">
    <property type="entry name" value="ETF"/>
    <property type="match status" value="1"/>
</dbReference>
<evidence type="ECO:0000256" key="4">
    <source>
        <dbReference type="PIRSR" id="PIRSR000089-1"/>
    </source>
</evidence>
<evidence type="ECO:0000256" key="1">
    <source>
        <dbReference type="ARBA" id="ARBA00005817"/>
    </source>
</evidence>